<dbReference type="InterPro" id="IPR011990">
    <property type="entry name" value="TPR-like_helical_dom_sf"/>
</dbReference>
<dbReference type="Pfam" id="PF14559">
    <property type="entry name" value="TPR_19"/>
    <property type="match status" value="3"/>
</dbReference>
<dbReference type="PROSITE" id="PS50005">
    <property type="entry name" value="TPR"/>
    <property type="match status" value="1"/>
</dbReference>
<dbReference type="RefSeq" id="WP_165052755.1">
    <property type="nucleotide sequence ID" value="NZ_JAALFE010000022.1"/>
</dbReference>
<comment type="caution">
    <text evidence="3">The sequence shown here is derived from an EMBL/GenBank/DDBJ whole genome shotgun (WGS) entry which is preliminary data.</text>
</comment>
<protein>
    <submittedName>
        <fullName evidence="3">Tetratricopeptide repeat protein</fullName>
    </submittedName>
</protein>
<dbReference type="PANTHER" id="PTHR12558:SF13">
    <property type="entry name" value="CELL DIVISION CYCLE PROTEIN 27 HOMOLOG"/>
    <property type="match status" value="1"/>
</dbReference>
<name>A0A6M1TX11_9RHOB</name>
<proteinExistence type="predicted"/>
<dbReference type="SMART" id="SM00028">
    <property type="entry name" value="TPR"/>
    <property type="match status" value="6"/>
</dbReference>
<evidence type="ECO:0000256" key="2">
    <source>
        <dbReference type="SAM" id="SignalP"/>
    </source>
</evidence>
<keyword evidence="4" id="KW-1185">Reference proteome</keyword>
<dbReference type="Proteomes" id="UP000474758">
    <property type="component" value="Unassembled WGS sequence"/>
</dbReference>
<evidence type="ECO:0000256" key="1">
    <source>
        <dbReference type="PROSITE-ProRule" id="PRU00339"/>
    </source>
</evidence>
<gene>
    <name evidence="3" type="ORF">G5V65_17695</name>
</gene>
<dbReference type="AlphaFoldDB" id="A0A6M1TX11"/>
<keyword evidence="1" id="KW-0802">TPR repeat</keyword>
<dbReference type="PROSITE" id="PS51257">
    <property type="entry name" value="PROKAR_LIPOPROTEIN"/>
    <property type="match status" value="1"/>
</dbReference>
<dbReference type="Gene3D" id="1.25.40.10">
    <property type="entry name" value="Tetratricopeptide repeat domain"/>
    <property type="match status" value="3"/>
</dbReference>
<dbReference type="InterPro" id="IPR019734">
    <property type="entry name" value="TPR_rpt"/>
</dbReference>
<keyword evidence="2" id="KW-0732">Signal</keyword>
<organism evidence="3 4">
    <name type="scientific">Paragemmobacter kunshanensis</name>
    <dbReference type="NCBI Taxonomy" id="2583234"/>
    <lineage>
        <taxon>Bacteria</taxon>
        <taxon>Pseudomonadati</taxon>
        <taxon>Pseudomonadota</taxon>
        <taxon>Alphaproteobacteria</taxon>
        <taxon>Rhodobacterales</taxon>
        <taxon>Paracoccaceae</taxon>
        <taxon>Paragemmobacter</taxon>
    </lineage>
</organism>
<evidence type="ECO:0000313" key="4">
    <source>
        <dbReference type="Proteomes" id="UP000474758"/>
    </source>
</evidence>
<dbReference type="EMBL" id="JAALFE010000022">
    <property type="protein sequence ID" value="NGQ92730.1"/>
    <property type="molecule type" value="Genomic_DNA"/>
</dbReference>
<feature type="signal peptide" evidence="2">
    <location>
        <begin position="1"/>
        <end position="33"/>
    </location>
</feature>
<reference evidence="3 4" key="1">
    <citation type="submission" date="2020-02" db="EMBL/GenBank/DDBJ databases">
        <title>Rhodobacter translucens sp. nov., a novel bacterium isolated from activated sludge.</title>
        <authorList>
            <person name="Liu J."/>
        </authorList>
    </citation>
    <scope>NUCLEOTIDE SEQUENCE [LARGE SCALE GENOMIC DNA]</scope>
    <source>
        <strain evidence="3 4">HX-7-19</strain>
    </source>
</reference>
<dbReference type="PANTHER" id="PTHR12558">
    <property type="entry name" value="CELL DIVISION CYCLE 16,23,27"/>
    <property type="match status" value="1"/>
</dbReference>
<dbReference type="SUPFAM" id="SSF48452">
    <property type="entry name" value="TPR-like"/>
    <property type="match status" value="2"/>
</dbReference>
<sequence length="832" mass="88964">MPRLPRSLARFPAPSRLPLALALCAFLAACQTAEEKAEGHFAAAQALLAEGDTPRALVELRNTLDNRQDHFEARLTLARLLREQGDLAGAWAQYDVLTQQRPDDIDVRVEIGTLLLSQSMWQELAPQVLDARRMAPADPRVMALGLALDYQTAVAAADRARQAELAAQAAAQRASHPDDPALIRIAVDQALLAEDRETALALAETLLAAEPRDFDIQEVKLRLLIEQDAPDLVDAQFRAMIALFPGNDRLPGAFLQWLLSRNDLAGAESFLRENAGPATGPVEGHVALIDFLRGTKGNEAALQAVAGLIEANADDPKAGLYRAIRASIDFEAGQRDAALQTMADIIAGAEPSDQTRRIKVQYARMLAASGDAAAADSTIAEVLAEDASHVDALRLRAARHIAQDRPADAIIDLRNALNQAPNDAAIMADLSRAYLRDGNVELATETLGRAVDLAPAEANYARDYSRLLQEQGRDAVARAVLYKAWQANPANLALVERLSALTLSQKDWLLAAELVSVLRQIATQAAIEAADQLEAAALLEQDRPDEALAIHDRQIAAAADPAPWIALKADALVSLNRQDEAATLLAQSIATRPDSRLLLHRQALLDQQMNQPDQAIARYRALIASDPGDELAIQRLHALLEASGDAEAARTLLAAGLAERPQSPALRWIEATRLQAEGDLAGAVAVYETLYAQDSGNIVIANNLASLLSQTASEAATIDRAFRIARRLRNSANPAFQDTYGWLLHLTGNSAEALPLLDQAAAALPEDGSVQYHHAAVLAALGQREAASAAANRALGLSEAAGRAPPHVGALRALIDDLARAPAAPAPQPAQP</sequence>
<accession>A0A6M1TX11</accession>
<feature type="chain" id="PRO_5027066351" evidence="2">
    <location>
        <begin position="34"/>
        <end position="832"/>
    </location>
</feature>
<feature type="repeat" description="TPR" evidence="1">
    <location>
        <begin position="424"/>
        <end position="457"/>
    </location>
</feature>
<evidence type="ECO:0000313" key="3">
    <source>
        <dbReference type="EMBL" id="NGQ92730.1"/>
    </source>
</evidence>